<dbReference type="SUPFAM" id="SSF55424">
    <property type="entry name" value="FAD/NAD-linked reductases, dimerisation (C-terminal) domain"/>
    <property type="match status" value="1"/>
</dbReference>
<gene>
    <name evidence="7" type="ORF">QE405_002979</name>
</gene>
<keyword evidence="4 7" id="KW-0560">Oxidoreductase</keyword>
<dbReference type="Pfam" id="PF07992">
    <property type="entry name" value="Pyr_redox_2"/>
    <property type="match status" value="1"/>
</dbReference>
<dbReference type="Gene3D" id="3.30.390.30">
    <property type="match status" value="1"/>
</dbReference>
<dbReference type="SUPFAM" id="SSF51905">
    <property type="entry name" value="FAD/NAD(P)-binding domain"/>
    <property type="match status" value="2"/>
</dbReference>
<dbReference type="PANTHER" id="PTHR43557:SF2">
    <property type="entry name" value="RIESKE DOMAIN-CONTAINING PROTEIN-RELATED"/>
    <property type="match status" value="1"/>
</dbReference>
<evidence type="ECO:0000256" key="3">
    <source>
        <dbReference type="ARBA" id="ARBA00022827"/>
    </source>
</evidence>
<dbReference type="InterPro" id="IPR050446">
    <property type="entry name" value="FAD-oxidoreductase/Apoptosis"/>
</dbReference>
<feature type="domain" description="FAD/NAD(P)-binding" evidence="5">
    <location>
        <begin position="11"/>
        <end position="309"/>
    </location>
</feature>
<dbReference type="EMBL" id="JAUTAN010000001">
    <property type="protein sequence ID" value="MDQ1105695.1"/>
    <property type="molecule type" value="Genomic_DNA"/>
</dbReference>
<proteinExistence type="predicted"/>
<dbReference type="PRINTS" id="PR00368">
    <property type="entry name" value="FADPNR"/>
</dbReference>
<dbReference type="GO" id="GO:0051213">
    <property type="term" value="F:dioxygenase activity"/>
    <property type="evidence" value="ECO:0007669"/>
    <property type="project" value="UniProtKB-KW"/>
</dbReference>
<evidence type="ECO:0000256" key="4">
    <source>
        <dbReference type="ARBA" id="ARBA00023002"/>
    </source>
</evidence>
<evidence type="ECO:0000256" key="2">
    <source>
        <dbReference type="ARBA" id="ARBA00022630"/>
    </source>
</evidence>
<comment type="caution">
    <text evidence="7">The sequence shown here is derived from an EMBL/GenBank/DDBJ whole genome shotgun (WGS) entry which is preliminary data.</text>
</comment>
<name>A0AAJ1U167_9ACTN</name>
<comment type="cofactor">
    <cofactor evidence="1">
        <name>FAD</name>
        <dbReference type="ChEBI" id="CHEBI:57692"/>
    </cofactor>
</comment>
<sequence length="401" mass="42260">MMSVRAPGDAHTVIVGGSVAGVRCLQALRQKGYDGRITLVEAEVHQPYDKPDLSKSALTGTEPRRLLDLAEVDDRDEVVLGDPATGVDLTRSEVALSSGRVLVFSDLVVATGARARRLPSFDVFPNVHYLRSLDDARRLRADLAAARRIVVVGGGFIGGEVASSARERGVDVTIVEAGPRLLTRSMPAEVAEHLQGIYERHGVQVVFDTVAARGVPGDGGVLRSVEMGDGSVVEADLVVIGVGSVPNCEWLASSGMPIDDGLHCGPDLRVAGTDRVFAIGDVARVRSATDANGSTSSRHEHWTSAREQASIAAQNIRQVGSATHRATGFVWSDQFGHRIQHVGSADPGADAVVDVAHLDHGGVIFHHRGATGQVVGATAIDAQREFAAVRRALSLAPFAAV</sequence>
<evidence type="ECO:0000259" key="6">
    <source>
        <dbReference type="Pfam" id="PF14759"/>
    </source>
</evidence>
<dbReference type="AlphaFoldDB" id="A0AAJ1U167"/>
<dbReference type="PRINTS" id="PR00411">
    <property type="entry name" value="PNDRDTASEI"/>
</dbReference>
<keyword evidence="3" id="KW-0274">FAD</keyword>
<dbReference type="InterPro" id="IPR028202">
    <property type="entry name" value="Reductase_C"/>
</dbReference>
<dbReference type="PANTHER" id="PTHR43557">
    <property type="entry name" value="APOPTOSIS-INDUCING FACTOR 1"/>
    <property type="match status" value="1"/>
</dbReference>
<dbReference type="GO" id="GO:0016651">
    <property type="term" value="F:oxidoreductase activity, acting on NAD(P)H"/>
    <property type="evidence" value="ECO:0007669"/>
    <property type="project" value="TreeGrafter"/>
</dbReference>
<dbReference type="EC" id="1.18.1.3" evidence="7"/>
<dbReference type="GO" id="GO:0005737">
    <property type="term" value="C:cytoplasm"/>
    <property type="evidence" value="ECO:0007669"/>
    <property type="project" value="TreeGrafter"/>
</dbReference>
<keyword evidence="2" id="KW-0285">Flavoprotein</keyword>
<dbReference type="Pfam" id="PF14759">
    <property type="entry name" value="Reductase_C"/>
    <property type="match status" value="1"/>
</dbReference>
<feature type="domain" description="Reductase C-terminal" evidence="6">
    <location>
        <begin position="330"/>
        <end position="394"/>
    </location>
</feature>
<evidence type="ECO:0000256" key="1">
    <source>
        <dbReference type="ARBA" id="ARBA00001974"/>
    </source>
</evidence>
<accession>A0AAJ1U167</accession>
<evidence type="ECO:0000313" key="8">
    <source>
        <dbReference type="Proteomes" id="UP001239215"/>
    </source>
</evidence>
<evidence type="ECO:0000259" key="5">
    <source>
        <dbReference type="Pfam" id="PF07992"/>
    </source>
</evidence>
<dbReference type="Gene3D" id="3.50.50.60">
    <property type="entry name" value="FAD/NAD(P)-binding domain"/>
    <property type="match status" value="2"/>
</dbReference>
<organism evidence="7 8">
    <name type="scientific">Nocardioides zeae</name>
    <dbReference type="NCBI Taxonomy" id="1457234"/>
    <lineage>
        <taxon>Bacteria</taxon>
        <taxon>Bacillati</taxon>
        <taxon>Actinomycetota</taxon>
        <taxon>Actinomycetes</taxon>
        <taxon>Propionibacteriales</taxon>
        <taxon>Nocardioidaceae</taxon>
        <taxon>Nocardioides</taxon>
    </lineage>
</organism>
<dbReference type="InterPro" id="IPR023753">
    <property type="entry name" value="FAD/NAD-binding_dom"/>
</dbReference>
<reference evidence="7" key="1">
    <citation type="submission" date="2023-07" db="EMBL/GenBank/DDBJ databases">
        <title>Functional and genomic diversity of the sorghum phyllosphere microbiome.</title>
        <authorList>
            <person name="Shade A."/>
        </authorList>
    </citation>
    <scope>NUCLEOTIDE SEQUENCE</scope>
    <source>
        <strain evidence="7">SORGH_AS_1067</strain>
    </source>
</reference>
<protein>
    <submittedName>
        <fullName evidence="7">3-phenylpropionate/trans-cinnamate dioxygenase ferredoxin reductase subunit</fullName>
        <ecNumber evidence="7">1.18.1.3</ecNumber>
    </submittedName>
</protein>
<dbReference type="GO" id="GO:0008860">
    <property type="term" value="F:ferredoxin-NAD+ reductase activity"/>
    <property type="evidence" value="ECO:0007669"/>
    <property type="project" value="UniProtKB-EC"/>
</dbReference>
<dbReference type="Proteomes" id="UP001239215">
    <property type="component" value="Unassembled WGS sequence"/>
</dbReference>
<dbReference type="InterPro" id="IPR016156">
    <property type="entry name" value="FAD/NAD-linked_Rdtase_dimer_sf"/>
</dbReference>
<dbReference type="InterPro" id="IPR036188">
    <property type="entry name" value="FAD/NAD-bd_sf"/>
</dbReference>
<evidence type="ECO:0000313" key="7">
    <source>
        <dbReference type="EMBL" id="MDQ1105695.1"/>
    </source>
</evidence>
<keyword evidence="7" id="KW-0223">Dioxygenase</keyword>